<comment type="caution">
    <text evidence="1">The sequence shown here is derived from an EMBL/GenBank/DDBJ whole genome shotgun (WGS) entry which is preliminary data.</text>
</comment>
<name>A0A0F9JA44_9ZZZZ</name>
<gene>
    <name evidence="1" type="ORF">LCGC14_1781750</name>
</gene>
<sequence length="225" mass="24339">MAIFQNISKVLHADTKVVGLPQVIPLPTSGSRLSILDIGWRSEDLNPASGSLIRSSGSLSDGDFETIVTPSVETNWSIGVRMPNSGSFTGVILYDSGTMPGWYNSGSNSSATIYVSSSNVRWGKCQTFIMPLRELHSGSIYRTHIPFITPLLGTYLKVHAFDGAWKDPVGNIIRFTEMRVWREVDDLSVSGSVFPINSSVNPGDVPPGVTTTEIATRSSVGGFIR</sequence>
<dbReference type="EMBL" id="LAZR01016860">
    <property type="protein sequence ID" value="KKM02706.1"/>
    <property type="molecule type" value="Genomic_DNA"/>
</dbReference>
<reference evidence="1" key="1">
    <citation type="journal article" date="2015" name="Nature">
        <title>Complex archaea that bridge the gap between prokaryotes and eukaryotes.</title>
        <authorList>
            <person name="Spang A."/>
            <person name="Saw J.H."/>
            <person name="Jorgensen S.L."/>
            <person name="Zaremba-Niedzwiedzka K."/>
            <person name="Martijn J."/>
            <person name="Lind A.E."/>
            <person name="van Eijk R."/>
            <person name="Schleper C."/>
            <person name="Guy L."/>
            <person name="Ettema T.J."/>
        </authorList>
    </citation>
    <scope>NUCLEOTIDE SEQUENCE</scope>
</reference>
<accession>A0A0F9JA44</accession>
<protein>
    <submittedName>
        <fullName evidence="1">Uncharacterized protein</fullName>
    </submittedName>
</protein>
<evidence type="ECO:0000313" key="1">
    <source>
        <dbReference type="EMBL" id="KKM02706.1"/>
    </source>
</evidence>
<dbReference type="AlphaFoldDB" id="A0A0F9JA44"/>
<organism evidence="1">
    <name type="scientific">marine sediment metagenome</name>
    <dbReference type="NCBI Taxonomy" id="412755"/>
    <lineage>
        <taxon>unclassified sequences</taxon>
        <taxon>metagenomes</taxon>
        <taxon>ecological metagenomes</taxon>
    </lineage>
</organism>
<proteinExistence type="predicted"/>